<dbReference type="PROSITE" id="PS51910">
    <property type="entry name" value="GH18_2"/>
    <property type="match status" value="2"/>
</dbReference>
<evidence type="ECO:0000313" key="15">
    <source>
        <dbReference type="EMBL" id="KAL0842015.1"/>
    </source>
</evidence>
<evidence type="ECO:0000256" key="1">
    <source>
        <dbReference type="ARBA" id="ARBA00000822"/>
    </source>
</evidence>
<dbReference type="PROSITE" id="PS50940">
    <property type="entry name" value="CHIT_BIND_II"/>
    <property type="match status" value="1"/>
</dbReference>
<dbReference type="Pfam" id="PF00704">
    <property type="entry name" value="Glyco_hydro_18"/>
    <property type="match status" value="2"/>
</dbReference>
<dbReference type="FunFam" id="3.10.50.10:FF:000001">
    <property type="entry name" value="Chitinase 3-like 1"/>
    <property type="match status" value="1"/>
</dbReference>
<evidence type="ECO:0000256" key="5">
    <source>
        <dbReference type="ARBA" id="ARBA00022729"/>
    </source>
</evidence>
<comment type="similarity">
    <text evidence="2">Belongs to the glycosyl hydrolase 18 family. Chitinase class II subfamily.</text>
</comment>
<evidence type="ECO:0000256" key="2">
    <source>
        <dbReference type="ARBA" id="ARBA00009121"/>
    </source>
</evidence>
<dbReference type="SUPFAM" id="SSF54556">
    <property type="entry name" value="Chitinase insertion domain"/>
    <property type="match status" value="2"/>
</dbReference>
<protein>
    <recommendedName>
        <fullName evidence="3">chitinase</fullName>
        <ecNumber evidence="3">3.2.1.14</ecNumber>
    </recommendedName>
</protein>
<feature type="domain" description="GH18" evidence="14">
    <location>
        <begin position="504"/>
        <end position="867"/>
    </location>
</feature>
<sequence>MFKVVYEKKKYGNLSRFKLVCYYTNWSWYRPGIGKYSPEDIDPSLCTHIVYGFAVLGDDGLITAHDSWADYDNRFYERVVEYKRYGIKVSLALGGWNDSAGDKYSKLYSRLVNNVSARRKFVVHTVDFLEQYGFDGLDLDWEYPKCWQVRPASDKQGFAELVKELRTAFNRRGLLLSAAVSASKRVIDFAYDVPTLSMNLDWIALMTYDYHGQWDKKTGHVAPMYVHDRDSDNTFNVKLVMGVPFYGQSFSLVDGAGTGLGTPSYAGGEAGDETRARGFLAFYEICERIRVKGWKVYRDPGGRIGPYATYDDQWVSFDDDFMARHKAEYVRAMGLGGSMAWSLDLDDFTGKYCGCGKAPLLTTINHVLRGREAPPPCSLEEMKGSSPEGPVAVPGIPSKPDIPEPEQEPMIVDIEHHHHEDHGDRESSGSSLDGKPCSGAVFKADDSDCAKYYLCVGKRYMQLTCPAPLVWNQNHCDWPEKSQCKGKTHLRIKDASVPVMQDKPILACYFTSWAYYRYGNGSYGPEQVDPSMCTHIVYAWAHLDPDTYALVPGNPELDIENDFYGKMTELRMKGVKVIIGAGGLEDSEDEKWVEMTSSPEKIDIFVESVVKFLNRWNFDGLQIAWQYPVCKQTPCTDFDISEKENFSILLAKMSKALHQHNFELSALVSSSPEVAALAYDPEVLTATTDWIALAANDYYASTSGKTAYLVPLETIELAGINSFNSSLAYWSSVVPVQQLVVGVPAYARSYTLRSTGSSSVKAPVTGPGLPGHFTRVPGFLAYYEICPGAKSSRWQETRTQDGTFAVHRSQWASYLRPEEVHRVGASAATAGLRGAALWALDLDDFRALCSCEPHPLLAALRQGLLDPNIPPTLCN</sequence>
<dbReference type="SUPFAM" id="SSF51445">
    <property type="entry name" value="(Trans)glycosidases"/>
    <property type="match status" value="2"/>
</dbReference>
<dbReference type="GO" id="GO:0000272">
    <property type="term" value="P:polysaccharide catabolic process"/>
    <property type="evidence" value="ECO:0007669"/>
    <property type="project" value="UniProtKB-KW"/>
</dbReference>
<dbReference type="InterPro" id="IPR029070">
    <property type="entry name" value="Chitinase_insertion_sf"/>
</dbReference>
<dbReference type="PROSITE" id="PS01095">
    <property type="entry name" value="GH18_1"/>
    <property type="match status" value="1"/>
</dbReference>
<dbReference type="SMART" id="SM00494">
    <property type="entry name" value="ChtBD2"/>
    <property type="match status" value="1"/>
</dbReference>
<dbReference type="GO" id="GO:0008843">
    <property type="term" value="F:endochitinase activity"/>
    <property type="evidence" value="ECO:0007669"/>
    <property type="project" value="UniProtKB-EC"/>
</dbReference>
<evidence type="ECO:0000256" key="11">
    <source>
        <dbReference type="ARBA" id="ARBA00023326"/>
    </source>
</evidence>
<dbReference type="FunFam" id="3.20.20.80:FF:000007">
    <property type="entry name" value="Acidic mammalian chitinase"/>
    <property type="match status" value="1"/>
</dbReference>
<feature type="domain" description="GH18" evidence="14">
    <location>
        <begin position="17"/>
        <end position="371"/>
    </location>
</feature>
<dbReference type="AlphaFoldDB" id="A0ABD0TG10"/>
<keyword evidence="8" id="KW-1015">Disulfide bond</keyword>
<dbReference type="InterPro" id="IPR017853">
    <property type="entry name" value="GH"/>
</dbReference>
<dbReference type="Pfam" id="PF01607">
    <property type="entry name" value="CBM_14"/>
    <property type="match status" value="1"/>
</dbReference>
<name>A0ABD0TG10_LOXSC</name>
<dbReference type="Proteomes" id="UP001549921">
    <property type="component" value="Unassembled WGS sequence"/>
</dbReference>
<keyword evidence="7" id="KW-0146">Chitin degradation</keyword>
<comment type="caution">
    <text evidence="15">The sequence shown here is derived from an EMBL/GenBank/DDBJ whole genome shotgun (WGS) entry which is preliminary data.</text>
</comment>
<dbReference type="SUPFAM" id="SSF57625">
    <property type="entry name" value="Invertebrate chitin-binding proteins"/>
    <property type="match status" value="1"/>
</dbReference>
<evidence type="ECO:0000256" key="6">
    <source>
        <dbReference type="ARBA" id="ARBA00022801"/>
    </source>
</evidence>
<dbReference type="InterPro" id="IPR036508">
    <property type="entry name" value="Chitin-bd_dom_sf"/>
</dbReference>
<keyword evidence="5" id="KW-0732">Signal</keyword>
<reference evidence="15 16" key="1">
    <citation type="submission" date="2024-06" db="EMBL/GenBank/DDBJ databases">
        <title>A chromosome-level genome assembly of beet webworm, Loxostege sticticalis.</title>
        <authorList>
            <person name="Zhang Y."/>
        </authorList>
    </citation>
    <scope>NUCLEOTIDE SEQUENCE [LARGE SCALE GENOMIC DNA]</scope>
    <source>
        <strain evidence="15">AQ028</strain>
        <tissue evidence="15">Male pupae</tissue>
    </source>
</reference>
<evidence type="ECO:0000256" key="8">
    <source>
        <dbReference type="ARBA" id="ARBA00023157"/>
    </source>
</evidence>
<dbReference type="Gene3D" id="2.170.140.10">
    <property type="entry name" value="Chitin binding domain"/>
    <property type="match status" value="1"/>
</dbReference>
<feature type="domain" description="Chitin-binding type-2" evidence="13">
    <location>
        <begin position="434"/>
        <end position="486"/>
    </location>
</feature>
<evidence type="ECO:0000259" key="14">
    <source>
        <dbReference type="PROSITE" id="PS51910"/>
    </source>
</evidence>
<dbReference type="InterPro" id="IPR001223">
    <property type="entry name" value="Glyco_hydro18_cat"/>
</dbReference>
<dbReference type="InterPro" id="IPR011583">
    <property type="entry name" value="Chitinase_II/V-like_cat"/>
</dbReference>
<keyword evidence="4" id="KW-0147">Chitin-binding</keyword>
<dbReference type="PANTHER" id="PTHR11177">
    <property type="entry name" value="CHITINASE"/>
    <property type="match status" value="1"/>
</dbReference>
<evidence type="ECO:0000313" key="16">
    <source>
        <dbReference type="Proteomes" id="UP001549921"/>
    </source>
</evidence>
<dbReference type="EC" id="3.2.1.14" evidence="3"/>
<evidence type="ECO:0000256" key="12">
    <source>
        <dbReference type="RuleBase" id="RU000489"/>
    </source>
</evidence>
<evidence type="ECO:0000256" key="3">
    <source>
        <dbReference type="ARBA" id="ARBA00012729"/>
    </source>
</evidence>
<dbReference type="Gene3D" id="3.20.20.80">
    <property type="entry name" value="Glycosidases"/>
    <property type="match status" value="2"/>
</dbReference>
<comment type="catalytic activity">
    <reaction evidence="1">
        <text>Random endo-hydrolysis of N-acetyl-beta-D-glucosaminide (1-&gt;4)-beta-linkages in chitin and chitodextrins.</text>
        <dbReference type="EC" id="3.2.1.14"/>
    </reaction>
</comment>
<evidence type="ECO:0000256" key="10">
    <source>
        <dbReference type="ARBA" id="ARBA00023295"/>
    </source>
</evidence>
<gene>
    <name evidence="15" type="ORF">ABMA28_014232</name>
</gene>
<proteinExistence type="inferred from homology"/>
<dbReference type="SMART" id="SM00636">
    <property type="entry name" value="Glyco_18"/>
    <property type="match status" value="2"/>
</dbReference>
<accession>A0ABD0TG10</accession>
<keyword evidence="6 12" id="KW-0378">Hydrolase</keyword>
<dbReference type="FunFam" id="3.10.50.10:FF:000004">
    <property type="entry name" value="Chitinase 5"/>
    <property type="match status" value="1"/>
</dbReference>
<keyword evidence="10 12" id="KW-0326">Glycosidase</keyword>
<dbReference type="Gene3D" id="3.10.50.10">
    <property type="match status" value="2"/>
</dbReference>
<evidence type="ECO:0000259" key="13">
    <source>
        <dbReference type="PROSITE" id="PS50940"/>
    </source>
</evidence>
<dbReference type="EMBL" id="JBEDNZ010000005">
    <property type="protein sequence ID" value="KAL0842015.1"/>
    <property type="molecule type" value="Genomic_DNA"/>
</dbReference>
<evidence type="ECO:0000256" key="4">
    <source>
        <dbReference type="ARBA" id="ARBA00022669"/>
    </source>
</evidence>
<keyword evidence="9" id="KW-0119">Carbohydrate metabolism</keyword>
<dbReference type="PANTHER" id="PTHR11177:SF359">
    <property type="entry name" value="CHITINASE 10-RELATED"/>
    <property type="match status" value="1"/>
</dbReference>
<dbReference type="GO" id="GO:0006032">
    <property type="term" value="P:chitin catabolic process"/>
    <property type="evidence" value="ECO:0007669"/>
    <property type="project" value="UniProtKB-KW"/>
</dbReference>
<organism evidence="15 16">
    <name type="scientific">Loxostege sticticalis</name>
    <name type="common">Beet webworm moth</name>
    <dbReference type="NCBI Taxonomy" id="481309"/>
    <lineage>
        <taxon>Eukaryota</taxon>
        <taxon>Metazoa</taxon>
        <taxon>Ecdysozoa</taxon>
        <taxon>Arthropoda</taxon>
        <taxon>Hexapoda</taxon>
        <taxon>Insecta</taxon>
        <taxon>Pterygota</taxon>
        <taxon>Neoptera</taxon>
        <taxon>Endopterygota</taxon>
        <taxon>Lepidoptera</taxon>
        <taxon>Glossata</taxon>
        <taxon>Ditrysia</taxon>
        <taxon>Pyraloidea</taxon>
        <taxon>Crambidae</taxon>
        <taxon>Pyraustinae</taxon>
        <taxon>Loxostege</taxon>
    </lineage>
</organism>
<dbReference type="InterPro" id="IPR001579">
    <property type="entry name" value="Glyco_hydro_18_chit_AS"/>
</dbReference>
<dbReference type="InterPro" id="IPR002557">
    <property type="entry name" value="Chitin-bd_dom"/>
</dbReference>
<evidence type="ECO:0000256" key="7">
    <source>
        <dbReference type="ARBA" id="ARBA00023024"/>
    </source>
</evidence>
<dbReference type="GO" id="GO:0008061">
    <property type="term" value="F:chitin binding"/>
    <property type="evidence" value="ECO:0007669"/>
    <property type="project" value="UniProtKB-KW"/>
</dbReference>
<dbReference type="InterPro" id="IPR050314">
    <property type="entry name" value="Glycosyl_Hydrlase_18"/>
</dbReference>
<keyword evidence="11" id="KW-0624">Polysaccharide degradation</keyword>
<evidence type="ECO:0000256" key="9">
    <source>
        <dbReference type="ARBA" id="ARBA00023277"/>
    </source>
</evidence>